<dbReference type="Pfam" id="PF00496">
    <property type="entry name" value="SBP_bac_5"/>
    <property type="match status" value="1"/>
</dbReference>
<feature type="domain" description="Solute-binding protein family 5" evidence="2">
    <location>
        <begin position="91"/>
        <end position="447"/>
    </location>
</feature>
<reference evidence="3 5" key="1">
    <citation type="journal article" date="2023" name="Microb. Genom.">
        <title>Mesoterricola silvestris gen. nov., sp. nov., Mesoterricola sediminis sp. nov., Geothrix oryzae sp. nov., Geothrix edaphica sp. nov., Geothrix rubra sp. nov., and Geothrix limicola sp. nov., six novel members of Acidobacteriota isolated from soils.</title>
        <authorList>
            <person name="Weisberg A.J."/>
            <person name="Pearce E."/>
            <person name="Kramer C.G."/>
            <person name="Chang J.H."/>
            <person name="Clarke C.R."/>
        </authorList>
    </citation>
    <scope>NUCLEOTIDE SEQUENCE</scope>
    <source>
        <strain evidence="4 5">NB05-1H</strain>
        <strain evidence="3">NRRL_B-16521</strain>
    </source>
</reference>
<dbReference type="GO" id="GO:1904680">
    <property type="term" value="F:peptide transmembrane transporter activity"/>
    <property type="evidence" value="ECO:0007669"/>
    <property type="project" value="TreeGrafter"/>
</dbReference>
<feature type="signal peptide" evidence="1">
    <location>
        <begin position="1"/>
        <end position="27"/>
    </location>
</feature>
<sequence>MSTRTPRPRRRLRLAGALLAVVLPVAACSGGGGDSGGTSAGGAPRDGGTLLVGSEADPGCLDPQQTGQVGAIDITRSVVDSLTAQDPKTGKIVPWLAKSFTVSPDGSAFTFVLRDGVTFSDGTPVDATAVKTTFDNLVKLPANGAPSYLIGYRGTTVTDAHTLTVTFRTANAQFLQASSTVGLGILAPSTFTASTADRCRGKLTGSGPYVLDHYTSNQEAVLKKRADYAWPSSIATNKGAAHLDVVKFTFVPESGARTGALSSGQVDIAKALQPTDEAQFKSNGFRVLSAPGPGLVPPLSLNHRGILADYKVRAALLKGIDRQGLVDSVLSESYKPATSALSSTTPYYTDFSDKLRYDPQGAAALLDSAGWTKSGDGIREKDGKPLTLTWLIPAPMPPANEAVQQQLRKIGVDVKLKPVAPAVYVEQQQKGAFDLTAVGVSRADPDVLRTVFYSKSANLWHLPPSELDTYLEQEAAATGTAARQTAVTNAVRWLLDHADTVPLYEGAQVHGVSDKVKGFTLDASNRFDLHDTWLG</sequence>
<dbReference type="GO" id="GO:0043190">
    <property type="term" value="C:ATP-binding cassette (ABC) transporter complex"/>
    <property type="evidence" value="ECO:0007669"/>
    <property type="project" value="InterPro"/>
</dbReference>
<dbReference type="CDD" id="cd08492">
    <property type="entry name" value="PBP2_NikA_DppA_OppA_like_15"/>
    <property type="match status" value="1"/>
</dbReference>
<keyword evidence="1" id="KW-0732">Signal</keyword>
<evidence type="ECO:0000313" key="4">
    <source>
        <dbReference type="EMBL" id="MDX3022067.1"/>
    </source>
</evidence>
<proteinExistence type="predicted"/>
<evidence type="ECO:0000313" key="5">
    <source>
        <dbReference type="Proteomes" id="UP001272987"/>
    </source>
</evidence>
<dbReference type="Proteomes" id="UP001282288">
    <property type="component" value="Unassembled WGS sequence"/>
</dbReference>
<dbReference type="Proteomes" id="UP001272987">
    <property type="component" value="Unassembled WGS sequence"/>
</dbReference>
<dbReference type="GO" id="GO:0015833">
    <property type="term" value="P:peptide transport"/>
    <property type="evidence" value="ECO:0007669"/>
    <property type="project" value="TreeGrafter"/>
</dbReference>
<evidence type="ECO:0000313" key="6">
    <source>
        <dbReference type="Proteomes" id="UP001282288"/>
    </source>
</evidence>
<evidence type="ECO:0000256" key="1">
    <source>
        <dbReference type="SAM" id="SignalP"/>
    </source>
</evidence>
<dbReference type="InterPro" id="IPR030678">
    <property type="entry name" value="Peptide/Ni-bd"/>
</dbReference>
<feature type="chain" id="PRO_5042990395" evidence="1">
    <location>
        <begin position="28"/>
        <end position="535"/>
    </location>
</feature>
<dbReference type="InterPro" id="IPR039424">
    <property type="entry name" value="SBP_5"/>
</dbReference>
<dbReference type="GO" id="GO:0042597">
    <property type="term" value="C:periplasmic space"/>
    <property type="evidence" value="ECO:0007669"/>
    <property type="project" value="UniProtKB-ARBA"/>
</dbReference>
<organism evidence="3 6">
    <name type="scientific">Streptomyces acidiscabies</name>
    <dbReference type="NCBI Taxonomy" id="42234"/>
    <lineage>
        <taxon>Bacteria</taxon>
        <taxon>Bacillati</taxon>
        <taxon>Actinomycetota</taxon>
        <taxon>Actinomycetes</taxon>
        <taxon>Kitasatosporales</taxon>
        <taxon>Streptomycetaceae</taxon>
        <taxon>Streptomyces</taxon>
    </lineage>
</organism>
<gene>
    <name evidence="3" type="ORF">PV399_32840</name>
    <name evidence="4" type="ORF">PV666_29870</name>
</gene>
<keyword evidence="5" id="KW-1185">Reference proteome</keyword>
<dbReference type="EMBL" id="JARAWC010000031">
    <property type="protein sequence ID" value="MDX2964469.1"/>
    <property type="molecule type" value="Genomic_DNA"/>
</dbReference>
<dbReference type="GeneID" id="69809430"/>
<dbReference type="SUPFAM" id="SSF53850">
    <property type="entry name" value="Periplasmic binding protein-like II"/>
    <property type="match status" value="1"/>
</dbReference>
<accession>A0AAP6BGS7</accession>
<name>A0AAP6BGS7_9ACTN</name>
<protein>
    <submittedName>
        <fullName evidence="3">ABC transporter substrate-binding protein</fullName>
    </submittedName>
</protein>
<dbReference type="Gene3D" id="3.40.190.10">
    <property type="entry name" value="Periplasmic binding protein-like II"/>
    <property type="match status" value="1"/>
</dbReference>
<dbReference type="Gene3D" id="3.10.105.10">
    <property type="entry name" value="Dipeptide-binding Protein, Domain 3"/>
    <property type="match status" value="1"/>
</dbReference>
<dbReference type="PANTHER" id="PTHR30290">
    <property type="entry name" value="PERIPLASMIC BINDING COMPONENT OF ABC TRANSPORTER"/>
    <property type="match status" value="1"/>
</dbReference>
<dbReference type="AlphaFoldDB" id="A0AAP6BGS7"/>
<evidence type="ECO:0000313" key="3">
    <source>
        <dbReference type="EMBL" id="MDX2964469.1"/>
    </source>
</evidence>
<dbReference type="PIRSF" id="PIRSF002741">
    <property type="entry name" value="MppA"/>
    <property type="match status" value="1"/>
</dbReference>
<dbReference type="InterPro" id="IPR000914">
    <property type="entry name" value="SBP_5_dom"/>
</dbReference>
<dbReference type="EMBL" id="JARAWP010000019">
    <property type="protein sequence ID" value="MDX3022067.1"/>
    <property type="molecule type" value="Genomic_DNA"/>
</dbReference>
<dbReference type="RefSeq" id="WP_010360996.1">
    <property type="nucleotide sequence ID" value="NZ_BCMK01000008.1"/>
</dbReference>
<comment type="caution">
    <text evidence="3">The sequence shown here is derived from an EMBL/GenBank/DDBJ whole genome shotgun (WGS) entry which is preliminary data.</text>
</comment>
<evidence type="ECO:0000259" key="2">
    <source>
        <dbReference type="Pfam" id="PF00496"/>
    </source>
</evidence>